<keyword evidence="2" id="KW-1185">Reference proteome</keyword>
<sequence>MRSRLMGYSSLWMEICTDLTMMGYSSLWMEICTDLTMMGYSSLWMEICIDLTMMGYSSLWMEICTDLTISKLNLSGINSSQLYDQFLLAVGHFGKQFPVATMMQ</sequence>
<dbReference type="AlphaFoldDB" id="A0AAE0RLU2"/>
<reference evidence="1" key="3">
    <citation type="submission" date="2023-05" db="EMBL/GenBank/DDBJ databases">
        <authorList>
            <person name="Smith C.H."/>
        </authorList>
    </citation>
    <scope>NUCLEOTIDE SEQUENCE</scope>
    <source>
        <strain evidence="1">CHS0354</strain>
        <tissue evidence="1">Mantle</tissue>
    </source>
</reference>
<organism evidence="1 2">
    <name type="scientific">Potamilus streckersoni</name>
    <dbReference type="NCBI Taxonomy" id="2493646"/>
    <lineage>
        <taxon>Eukaryota</taxon>
        <taxon>Metazoa</taxon>
        <taxon>Spiralia</taxon>
        <taxon>Lophotrochozoa</taxon>
        <taxon>Mollusca</taxon>
        <taxon>Bivalvia</taxon>
        <taxon>Autobranchia</taxon>
        <taxon>Heteroconchia</taxon>
        <taxon>Palaeoheterodonta</taxon>
        <taxon>Unionida</taxon>
        <taxon>Unionoidea</taxon>
        <taxon>Unionidae</taxon>
        <taxon>Ambleminae</taxon>
        <taxon>Lampsilini</taxon>
        <taxon>Potamilus</taxon>
    </lineage>
</organism>
<protein>
    <submittedName>
        <fullName evidence="1">Uncharacterized protein</fullName>
    </submittedName>
</protein>
<evidence type="ECO:0000313" key="1">
    <source>
        <dbReference type="EMBL" id="KAK3575793.1"/>
    </source>
</evidence>
<dbReference type="Proteomes" id="UP001195483">
    <property type="component" value="Unassembled WGS sequence"/>
</dbReference>
<evidence type="ECO:0000313" key="2">
    <source>
        <dbReference type="Proteomes" id="UP001195483"/>
    </source>
</evidence>
<proteinExistence type="predicted"/>
<reference evidence="1" key="2">
    <citation type="journal article" date="2021" name="Genome Biol. Evol.">
        <title>Developing a high-quality reference genome for a parasitic bivalve with doubly uniparental inheritance (Bivalvia: Unionida).</title>
        <authorList>
            <person name="Smith C.H."/>
        </authorList>
    </citation>
    <scope>NUCLEOTIDE SEQUENCE</scope>
    <source>
        <strain evidence="1">CHS0354</strain>
        <tissue evidence="1">Mantle</tissue>
    </source>
</reference>
<reference evidence="1" key="1">
    <citation type="journal article" date="2021" name="Genome Biol. Evol.">
        <title>A High-Quality Reference Genome for a Parasitic Bivalve with Doubly Uniparental Inheritance (Bivalvia: Unionida).</title>
        <authorList>
            <person name="Smith C.H."/>
        </authorList>
    </citation>
    <scope>NUCLEOTIDE SEQUENCE</scope>
    <source>
        <strain evidence="1">CHS0354</strain>
    </source>
</reference>
<gene>
    <name evidence="1" type="ORF">CHS0354_034311</name>
</gene>
<accession>A0AAE0RLU2</accession>
<dbReference type="EMBL" id="JAEAOA010002013">
    <property type="protein sequence ID" value="KAK3575793.1"/>
    <property type="molecule type" value="Genomic_DNA"/>
</dbReference>
<comment type="caution">
    <text evidence="1">The sequence shown here is derived from an EMBL/GenBank/DDBJ whole genome shotgun (WGS) entry which is preliminary data.</text>
</comment>
<name>A0AAE0RLU2_9BIVA</name>